<evidence type="ECO:0000256" key="2">
    <source>
        <dbReference type="ARBA" id="ARBA00023125"/>
    </source>
</evidence>
<keyword evidence="3" id="KW-0804">Transcription</keyword>
<dbReference type="InterPro" id="IPR001647">
    <property type="entry name" value="HTH_TetR"/>
</dbReference>
<reference evidence="6 7" key="1">
    <citation type="submission" date="2022-07" db="EMBL/GenBank/DDBJ databases">
        <title>Degradation activity of malathion, p-nitrophenol and potential low-temperature adaptation strategy of Rhodococcus sp. FXJ9.536.</title>
        <authorList>
            <person name="Huang J."/>
            <person name="Huang Y."/>
        </authorList>
    </citation>
    <scope>NUCLEOTIDE SEQUENCE [LARGE SCALE GENOMIC DNA]</scope>
    <source>
        <strain evidence="6 7">FXJ9.536</strain>
    </source>
</reference>
<protein>
    <submittedName>
        <fullName evidence="6">TetR/AcrR family transcriptional regulator</fullName>
    </submittedName>
</protein>
<dbReference type="SUPFAM" id="SSF46689">
    <property type="entry name" value="Homeodomain-like"/>
    <property type="match status" value="1"/>
</dbReference>
<proteinExistence type="predicted"/>
<dbReference type="Gene3D" id="1.10.357.10">
    <property type="entry name" value="Tetracycline Repressor, domain 2"/>
    <property type="match status" value="1"/>
</dbReference>
<dbReference type="Pfam" id="PF00440">
    <property type="entry name" value="TetR_N"/>
    <property type="match status" value="1"/>
</dbReference>
<dbReference type="SUPFAM" id="SSF48498">
    <property type="entry name" value="Tetracyclin repressor-like, C-terminal domain"/>
    <property type="match status" value="1"/>
</dbReference>
<evidence type="ECO:0000256" key="4">
    <source>
        <dbReference type="PROSITE-ProRule" id="PRU00335"/>
    </source>
</evidence>
<evidence type="ECO:0000313" key="6">
    <source>
        <dbReference type="EMBL" id="MCQ4118134.1"/>
    </source>
</evidence>
<organism evidence="6 7">
    <name type="scientific">Rhodococcus tibetensis</name>
    <dbReference type="NCBI Taxonomy" id="2965064"/>
    <lineage>
        <taxon>Bacteria</taxon>
        <taxon>Bacillati</taxon>
        <taxon>Actinomycetota</taxon>
        <taxon>Actinomycetes</taxon>
        <taxon>Mycobacteriales</taxon>
        <taxon>Nocardiaceae</taxon>
        <taxon>Rhodococcus</taxon>
    </lineage>
</organism>
<keyword evidence="7" id="KW-1185">Reference proteome</keyword>
<name>A0ABT1Q7A1_9NOCA</name>
<evidence type="ECO:0000256" key="1">
    <source>
        <dbReference type="ARBA" id="ARBA00023015"/>
    </source>
</evidence>
<keyword evidence="2 4" id="KW-0238">DNA-binding</keyword>
<evidence type="ECO:0000259" key="5">
    <source>
        <dbReference type="PROSITE" id="PS50977"/>
    </source>
</evidence>
<feature type="domain" description="HTH tetR-type" evidence="5">
    <location>
        <begin position="8"/>
        <end position="68"/>
    </location>
</feature>
<comment type="caution">
    <text evidence="6">The sequence shown here is derived from an EMBL/GenBank/DDBJ whole genome shotgun (WGS) entry which is preliminary data.</text>
</comment>
<dbReference type="Proteomes" id="UP001524501">
    <property type="component" value="Unassembled WGS sequence"/>
</dbReference>
<dbReference type="PROSITE" id="PS50977">
    <property type="entry name" value="HTH_TETR_2"/>
    <property type="match status" value="1"/>
</dbReference>
<dbReference type="InterPro" id="IPR036271">
    <property type="entry name" value="Tet_transcr_reg_TetR-rel_C_sf"/>
</dbReference>
<dbReference type="EMBL" id="JANFQF010000002">
    <property type="protein sequence ID" value="MCQ4118134.1"/>
    <property type="molecule type" value="Genomic_DNA"/>
</dbReference>
<sequence length="219" mass="23638">MPARQLDPDMRARLLEAAARLLAEEGPSALSTRKVAAVANTSTMAVYTEFGSMAELVRAVVDEGFARLAARLTALQPTEDPVADLGRIVVAYRAHAHDNPHLYAVMYGTASLGGYRRSGGDLAQGRYTFDVHVEFTRRAIAAGRFRDDDAAAVATKIWTAVHGYIMLELAGYFGQGTDGIRQYLVPMLLDLFVGLGDDRAAAATSTEVWFTDTLPLTVG</sequence>
<gene>
    <name evidence="6" type="ORF">NOF53_02895</name>
</gene>
<dbReference type="Pfam" id="PF13305">
    <property type="entry name" value="TetR_C_33"/>
    <property type="match status" value="1"/>
</dbReference>
<evidence type="ECO:0000313" key="7">
    <source>
        <dbReference type="Proteomes" id="UP001524501"/>
    </source>
</evidence>
<dbReference type="InterPro" id="IPR025996">
    <property type="entry name" value="MT1864/Rv1816-like_C"/>
</dbReference>
<dbReference type="PANTHER" id="PTHR30055">
    <property type="entry name" value="HTH-TYPE TRANSCRIPTIONAL REGULATOR RUTR"/>
    <property type="match status" value="1"/>
</dbReference>
<dbReference type="InterPro" id="IPR009057">
    <property type="entry name" value="Homeodomain-like_sf"/>
</dbReference>
<dbReference type="RefSeq" id="WP_255965475.1">
    <property type="nucleotide sequence ID" value="NZ_JANFQF010000002.1"/>
</dbReference>
<evidence type="ECO:0000256" key="3">
    <source>
        <dbReference type="ARBA" id="ARBA00023163"/>
    </source>
</evidence>
<feature type="DNA-binding region" description="H-T-H motif" evidence="4">
    <location>
        <begin position="31"/>
        <end position="50"/>
    </location>
</feature>
<dbReference type="PANTHER" id="PTHR30055:SF209">
    <property type="entry name" value="POSSIBLE TRANSCRIPTIONAL REGULATORY PROTEIN (PROBABLY TETR-FAMILY)"/>
    <property type="match status" value="1"/>
</dbReference>
<dbReference type="InterPro" id="IPR050109">
    <property type="entry name" value="HTH-type_TetR-like_transc_reg"/>
</dbReference>
<keyword evidence="1" id="KW-0805">Transcription regulation</keyword>
<accession>A0ABT1Q7A1</accession>